<dbReference type="AlphaFoldDB" id="A0A418MJU6"/>
<accession>A0A418MJU6</accession>
<proteinExistence type="predicted"/>
<evidence type="ECO:0000313" key="3">
    <source>
        <dbReference type="Proteomes" id="UP000283523"/>
    </source>
</evidence>
<comment type="caution">
    <text evidence="2">The sequence shown here is derived from an EMBL/GenBank/DDBJ whole genome shotgun (WGS) entry which is preliminary data.</text>
</comment>
<dbReference type="GO" id="GO:0006355">
    <property type="term" value="P:regulation of DNA-templated transcription"/>
    <property type="evidence" value="ECO:0007669"/>
    <property type="project" value="InterPro"/>
</dbReference>
<keyword evidence="3" id="KW-1185">Reference proteome</keyword>
<feature type="coiled-coil region" evidence="1">
    <location>
        <begin position="66"/>
        <end position="93"/>
    </location>
</feature>
<dbReference type="Proteomes" id="UP000283523">
    <property type="component" value="Unassembled WGS sequence"/>
</dbReference>
<dbReference type="OrthoDB" id="1523128at2"/>
<dbReference type="RefSeq" id="WP_119666613.1">
    <property type="nucleotide sequence ID" value="NZ_QXED01000001.1"/>
</dbReference>
<name>A0A418MJU6_9BACT</name>
<dbReference type="InterPro" id="IPR016032">
    <property type="entry name" value="Sig_transdc_resp-reg_C-effctor"/>
</dbReference>
<dbReference type="SUPFAM" id="SSF46894">
    <property type="entry name" value="C-terminal effector domain of the bipartite response regulators"/>
    <property type="match status" value="1"/>
</dbReference>
<evidence type="ECO:0000256" key="1">
    <source>
        <dbReference type="SAM" id="Coils"/>
    </source>
</evidence>
<reference evidence="2 3" key="1">
    <citation type="submission" date="2018-08" db="EMBL/GenBank/DDBJ databases">
        <title>Fibrisoma montanum sp. nov., isolated from Danxia mountain soil.</title>
        <authorList>
            <person name="Huang Y."/>
        </authorList>
    </citation>
    <scope>NUCLEOTIDE SEQUENCE [LARGE SCALE GENOMIC DNA]</scope>
    <source>
        <strain evidence="2 3">HYT19</strain>
    </source>
</reference>
<dbReference type="InterPro" id="IPR036388">
    <property type="entry name" value="WH-like_DNA-bd_sf"/>
</dbReference>
<gene>
    <name evidence="2" type="ORF">DYU11_05620</name>
</gene>
<sequence>MSTFAHLLTVQLNLVLSAQLIRVFYEYVPLNWLSIGSIIGMMSLRFWRFNESVGQERKQPATNTHYDALLQRCGQLETQLAELEVQKTTLTEALELRSRELTTQTLNLLQKNALMEEVREMISDILKVSATAAQPQKINYNRLIKLIDYSFSLDKEWEDFRVYFEQVHQSFFVRLKEICPDLTPGELRLCALVKLNLNLKESATILKISPDSVKTARYRLRKKLNVSEEQTLTDYLLTL</sequence>
<dbReference type="EMBL" id="QXED01000001">
    <property type="protein sequence ID" value="RIV27775.1"/>
    <property type="molecule type" value="Genomic_DNA"/>
</dbReference>
<keyword evidence="1" id="KW-0175">Coiled coil</keyword>
<organism evidence="2 3">
    <name type="scientific">Fibrisoma montanum</name>
    <dbReference type="NCBI Taxonomy" id="2305895"/>
    <lineage>
        <taxon>Bacteria</taxon>
        <taxon>Pseudomonadati</taxon>
        <taxon>Bacteroidota</taxon>
        <taxon>Cytophagia</taxon>
        <taxon>Cytophagales</taxon>
        <taxon>Spirosomataceae</taxon>
        <taxon>Fibrisoma</taxon>
    </lineage>
</organism>
<dbReference type="GO" id="GO:0003677">
    <property type="term" value="F:DNA binding"/>
    <property type="evidence" value="ECO:0007669"/>
    <property type="project" value="InterPro"/>
</dbReference>
<evidence type="ECO:0000313" key="2">
    <source>
        <dbReference type="EMBL" id="RIV27775.1"/>
    </source>
</evidence>
<protein>
    <submittedName>
        <fullName evidence="2">Helix-turn-helix transcriptional regulator</fullName>
    </submittedName>
</protein>
<dbReference type="Gene3D" id="1.10.10.10">
    <property type="entry name" value="Winged helix-like DNA-binding domain superfamily/Winged helix DNA-binding domain"/>
    <property type="match status" value="1"/>
</dbReference>